<dbReference type="InterPro" id="IPR024079">
    <property type="entry name" value="MetalloPept_cat_dom_sf"/>
</dbReference>
<dbReference type="SMART" id="SM00235">
    <property type="entry name" value="ZnMc"/>
    <property type="match status" value="1"/>
</dbReference>
<dbReference type="InterPro" id="IPR006026">
    <property type="entry name" value="Peptidase_Metallo"/>
</dbReference>
<evidence type="ECO:0000313" key="5">
    <source>
        <dbReference type="Proteomes" id="UP000675881"/>
    </source>
</evidence>
<keyword evidence="1 2" id="KW-0482">Metalloprotease</keyword>
<dbReference type="PANTHER" id="PTHR10127">
    <property type="entry name" value="DISCOIDIN, CUB, EGF, LAMININ , AND ZINC METALLOPROTEASE DOMAIN CONTAINING"/>
    <property type="match status" value="1"/>
</dbReference>
<sequence>MNLANEKSLRDNVIELCNNTKAFGEDTSFEIKFALTNEGTRIDVNNLELIAARLRTEDRRKIVYEMVFISFPFRRYICEKSRTAKSYGQVVSNDGIKSDRSVLSEMGRRWPNGTVPYNIHPNASSLALEIKKAMDYIEKQTCVKFVKRNTETSFLYIIATENLQCSSYVGYFPNQYTRMSLNTKKCNNGKTIQHELLHALGFTHEHTRPDRDDYLKINWDNIKEDTYR</sequence>
<gene>
    <name evidence="4" type="ORF">LSAA_183</name>
</gene>
<comment type="caution">
    <text evidence="1">Lacks conserved residue(s) required for the propagation of feature annotation.</text>
</comment>
<dbReference type="GO" id="GO:0004222">
    <property type="term" value="F:metalloendopeptidase activity"/>
    <property type="evidence" value="ECO:0007669"/>
    <property type="project" value="UniProtKB-UniRule"/>
</dbReference>
<evidence type="ECO:0000313" key="4">
    <source>
        <dbReference type="EMBL" id="CAF2743895.1"/>
    </source>
</evidence>
<feature type="active site" evidence="1">
    <location>
        <position position="195"/>
    </location>
</feature>
<feature type="domain" description="Peptidase M12A" evidence="3">
    <location>
        <begin position="100"/>
        <end position="228"/>
    </location>
</feature>
<dbReference type="GO" id="GO:0006508">
    <property type="term" value="P:proteolysis"/>
    <property type="evidence" value="ECO:0007669"/>
    <property type="project" value="UniProtKB-KW"/>
</dbReference>
<dbReference type="InterPro" id="IPR001506">
    <property type="entry name" value="Peptidase_M12A"/>
</dbReference>
<accession>A0A817FB74</accession>
<dbReference type="Gene3D" id="3.40.390.10">
    <property type="entry name" value="Collagenase (Catalytic Domain)"/>
    <property type="match status" value="1"/>
</dbReference>
<keyword evidence="1 2" id="KW-0378">Hydrolase</keyword>
<keyword evidence="1 2" id="KW-0479">Metal-binding</keyword>
<feature type="binding site" evidence="1">
    <location>
        <position position="198"/>
    </location>
    <ligand>
        <name>Zn(2+)</name>
        <dbReference type="ChEBI" id="CHEBI:29105"/>
        <note>catalytic</note>
    </ligand>
</feature>
<dbReference type="PROSITE" id="PS51864">
    <property type="entry name" value="ASTACIN"/>
    <property type="match status" value="1"/>
</dbReference>
<feature type="binding site" evidence="1">
    <location>
        <position position="204"/>
    </location>
    <ligand>
        <name>Zn(2+)</name>
        <dbReference type="ChEBI" id="CHEBI:29105"/>
        <note>catalytic</note>
    </ligand>
</feature>
<dbReference type="Pfam" id="PF01400">
    <property type="entry name" value="Astacin"/>
    <property type="match status" value="1"/>
</dbReference>
<keyword evidence="1 2" id="KW-0645">Protease</keyword>
<keyword evidence="5" id="KW-1185">Reference proteome</keyword>
<dbReference type="EC" id="3.4.24.-" evidence="2"/>
<protein>
    <recommendedName>
        <fullName evidence="2">Metalloendopeptidase</fullName>
        <ecNumber evidence="2">3.4.24.-</ecNumber>
    </recommendedName>
</protein>
<dbReference type="EMBL" id="CAJNVT010000050">
    <property type="protein sequence ID" value="CAF2743895.1"/>
    <property type="molecule type" value="Genomic_DNA"/>
</dbReference>
<dbReference type="SUPFAM" id="SSF55486">
    <property type="entry name" value="Metalloproteases ('zincins'), catalytic domain"/>
    <property type="match status" value="1"/>
</dbReference>
<organism evidence="4 5">
    <name type="scientific">Lepeophtheirus salmonis</name>
    <name type="common">Salmon louse</name>
    <name type="synonym">Caligus salmonis</name>
    <dbReference type="NCBI Taxonomy" id="72036"/>
    <lineage>
        <taxon>Eukaryota</taxon>
        <taxon>Metazoa</taxon>
        <taxon>Ecdysozoa</taxon>
        <taxon>Arthropoda</taxon>
        <taxon>Crustacea</taxon>
        <taxon>Multicrustacea</taxon>
        <taxon>Hexanauplia</taxon>
        <taxon>Copepoda</taxon>
        <taxon>Siphonostomatoida</taxon>
        <taxon>Caligidae</taxon>
        <taxon>Lepeophtheirus</taxon>
    </lineage>
</organism>
<feature type="binding site" evidence="1">
    <location>
        <position position="194"/>
    </location>
    <ligand>
        <name>Zn(2+)</name>
        <dbReference type="ChEBI" id="CHEBI:29105"/>
        <note>catalytic</note>
    </ligand>
</feature>
<evidence type="ECO:0000259" key="3">
    <source>
        <dbReference type="PROSITE" id="PS51864"/>
    </source>
</evidence>
<dbReference type="Proteomes" id="UP000675881">
    <property type="component" value="Unassembled WGS sequence"/>
</dbReference>
<dbReference type="OrthoDB" id="291007at2759"/>
<dbReference type="GO" id="GO:0008270">
    <property type="term" value="F:zinc ion binding"/>
    <property type="evidence" value="ECO:0007669"/>
    <property type="project" value="UniProtKB-UniRule"/>
</dbReference>
<proteinExistence type="predicted"/>
<keyword evidence="1 2" id="KW-0862">Zinc</keyword>
<dbReference type="AlphaFoldDB" id="A0A817FB74"/>
<dbReference type="PRINTS" id="PR00480">
    <property type="entry name" value="ASTACIN"/>
</dbReference>
<comment type="cofactor">
    <cofactor evidence="1 2">
        <name>Zn(2+)</name>
        <dbReference type="ChEBI" id="CHEBI:29105"/>
    </cofactor>
    <text evidence="1 2">Binds 1 zinc ion per subunit.</text>
</comment>
<reference evidence="4" key="1">
    <citation type="submission" date="2021-02" db="EMBL/GenBank/DDBJ databases">
        <authorList>
            <person name="Bekaert M."/>
        </authorList>
    </citation>
    <scope>NUCLEOTIDE SEQUENCE</scope>
    <source>
        <strain evidence="4">IoA-00</strain>
    </source>
</reference>
<comment type="caution">
    <text evidence="4">The sequence shown here is derived from an EMBL/GenBank/DDBJ whole genome shotgun (WGS) entry which is preliminary data.</text>
</comment>
<evidence type="ECO:0000256" key="1">
    <source>
        <dbReference type="PROSITE-ProRule" id="PRU01211"/>
    </source>
</evidence>
<evidence type="ECO:0000256" key="2">
    <source>
        <dbReference type="RuleBase" id="RU361183"/>
    </source>
</evidence>
<name>A0A817FB74_LEPSM</name>
<dbReference type="PANTHER" id="PTHR10127:SF873">
    <property type="entry name" value="METALLOENDOPEPTIDASE"/>
    <property type="match status" value="1"/>
</dbReference>